<gene>
    <name evidence="1" type="ORF">AWU65_02575</name>
</gene>
<organism evidence="1 2">
    <name type="scientific">Paenibacillus glucanolyticus</name>
    <dbReference type="NCBI Taxonomy" id="59843"/>
    <lineage>
        <taxon>Bacteria</taxon>
        <taxon>Bacillati</taxon>
        <taxon>Bacillota</taxon>
        <taxon>Bacilli</taxon>
        <taxon>Bacillales</taxon>
        <taxon>Paenibacillaceae</taxon>
        <taxon>Paenibacillus</taxon>
    </lineage>
</organism>
<dbReference type="Proteomes" id="UP000076796">
    <property type="component" value="Unassembled WGS sequence"/>
</dbReference>
<accession>A0A168EW81</accession>
<sequence>MSRPRPIEVHVNSKGKKHHIFQKLIHADSEYIFIPVDGKLKTDFFNKGLLDGRKKHLPFFTSLSDCESQWAIVIPHQLVNGQLVNRCFAGVLSLEVTYIIRIKEANAFLENVCMTCEYYGSPQCYLKASFDCGVEDRDRYRDGSWLELQKEIRMERKRLAFPV</sequence>
<dbReference type="AlphaFoldDB" id="A0A168EW81"/>
<keyword evidence="2" id="KW-1185">Reference proteome</keyword>
<evidence type="ECO:0000313" key="2">
    <source>
        <dbReference type="Proteomes" id="UP000076796"/>
    </source>
</evidence>
<reference evidence="1" key="1">
    <citation type="journal article" date="2016" name="Genome Announc.">
        <title>Draft genomes of two strains of Paenibacillus glucanolyticus with capability to degrade lignocellulose.</title>
        <authorList>
            <person name="Mathews S.L."/>
            <person name="Pawlak J."/>
            <person name="Grunden A.M."/>
        </authorList>
    </citation>
    <scope>NUCLEOTIDE SEQUENCE [LARGE SCALE GENOMIC DNA]</scope>
    <source>
        <strain evidence="1">SLM1</strain>
    </source>
</reference>
<dbReference type="RefSeq" id="WP_063477391.1">
    <property type="nucleotide sequence ID" value="NZ_JBCMWP010000019.1"/>
</dbReference>
<dbReference type="OrthoDB" id="2665055at2"/>
<protein>
    <submittedName>
        <fullName evidence="1">Uncharacterized protein</fullName>
    </submittedName>
</protein>
<evidence type="ECO:0000313" key="1">
    <source>
        <dbReference type="EMBL" id="KZS44887.1"/>
    </source>
</evidence>
<dbReference type="EMBL" id="LWMH01000001">
    <property type="protein sequence ID" value="KZS44887.1"/>
    <property type="molecule type" value="Genomic_DNA"/>
</dbReference>
<name>A0A168EW81_9BACL</name>
<comment type="caution">
    <text evidence="1">The sequence shown here is derived from an EMBL/GenBank/DDBJ whole genome shotgun (WGS) entry which is preliminary data.</text>
</comment>
<proteinExistence type="predicted"/>